<organism evidence="2 3">
    <name type="scientific">Leptospirillum ferrodiazotrophum</name>
    <dbReference type="NCBI Taxonomy" id="412449"/>
    <lineage>
        <taxon>Bacteria</taxon>
        <taxon>Pseudomonadati</taxon>
        <taxon>Nitrospirota</taxon>
        <taxon>Nitrospiria</taxon>
        <taxon>Nitrospirales</taxon>
        <taxon>Nitrospiraceae</taxon>
        <taxon>Leptospirillum</taxon>
    </lineage>
</organism>
<dbReference type="InterPro" id="IPR036388">
    <property type="entry name" value="WH-like_DNA-bd_sf"/>
</dbReference>
<evidence type="ECO:0000313" key="3">
    <source>
        <dbReference type="Proteomes" id="UP000009374"/>
    </source>
</evidence>
<sequence length="226" mass="25234">MRPLTEKQREALEFIAATIRHTHRPPTIMELSLHMGSRGSSRRGLGHIEALVRKGYITREAGQARSIRLTRAAEDLLEKGVPSPKREVPLIIGKNSGELPETTISIPCTLLGASPDFAFRLDTDVRFPDKRIDRRDILFVEQSPDWAPSTGDIVVLEDLLHGRLTVGIVSKKYGLFALTPPGETPSRHELRKKDLLQRIRGRVVGLIRPLLPDDAPTPGKDPLDER</sequence>
<dbReference type="InterPro" id="IPR036390">
    <property type="entry name" value="WH_DNA-bd_sf"/>
</dbReference>
<dbReference type="SUPFAM" id="SSF46785">
    <property type="entry name" value="Winged helix' DNA-binding domain"/>
    <property type="match status" value="1"/>
</dbReference>
<evidence type="ECO:0000259" key="1">
    <source>
        <dbReference type="Pfam" id="PF01726"/>
    </source>
</evidence>
<reference evidence="2 3" key="1">
    <citation type="journal article" date="2009" name="Appl. Environ. Microbiol.">
        <title>Community genomic and proteomic analyses of chemoautotrophic iron-oxidizing "Leptospirillum rubarum" (Group II) and "Leptospirillum ferrodiazotrophum" (Group III) bacteria in acid mine drainage biofilms.</title>
        <authorList>
            <person name="Goltsman D.S."/>
            <person name="Denef V.J."/>
            <person name="Singer S.W."/>
            <person name="VerBerkmoes N.C."/>
            <person name="Lefsrud M."/>
            <person name="Mueller R.S."/>
            <person name="Dick G.J."/>
            <person name="Sun C.L."/>
            <person name="Wheeler K.E."/>
            <person name="Zemla A."/>
            <person name="Baker B.J."/>
            <person name="Hauser L."/>
            <person name="Land M."/>
            <person name="Shah M.B."/>
            <person name="Thelen M.P."/>
            <person name="Hettich R.L."/>
            <person name="Banfield J.F."/>
        </authorList>
    </citation>
    <scope>NUCLEOTIDE SEQUENCE [LARGE SCALE GENOMIC DNA]</scope>
</reference>
<protein>
    <submittedName>
        <fullName evidence="2">Transcriptional repressor, LexA family</fullName>
    </submittedName>
</protein>
<dbReference type="EMBL" id="GG693888">
    <property type="protein sequence ID" value="EES51514.1"/>
    <property type="molecule type" value="Genomic_DNA"/>
</dbReference>
<dbReference type="Gene3D" id="2.10.109.10">
    <property type="entry name" value="Umud Fragment, subunit A"/>
    <property type="match status" value="1"/>
</dbReference>
<evidence type="ECO:0000313" key="2">
    <source>
        <dbReference type="EMBL" id="EES51514.1"/>
    </source>
</evidence>
<dbReference type="Proteomes" id="UP000009374">
    <property type="component" value="Unassembled WGS sequence"/>
</dbReference>
<proteinExistence type="predicted"/>
<name>C6I0R4_9BACT</name>
<feature type="domain" description="LexA repressor DNA-binding" evidence="1">
    <location>
        <begin position="1"/>
        <end position="65"/>
    </location>
</feature>
<dbReference type="AlphaFoldDB" id="C6I0R4"/>
<dbReference type="Pfam" id="PF01726">
    <property type="entry name" value="LexA_DNA_bind"/>
    <property type="match status" value="1"/>
</dbReference>
<dbReference type="GO" id="GO:0006508">
    <property type="term" value="P:proteolysis"/>
    <property type="evidence" value="ECO:0007669"/>
    <property type="project" value="InterPro"/>
</dbReference>
<accession>C6I0R4</accession>
<keyword evidence="3" id="KW-1185">Reference proteome</keyword>
<dbReference type="InterPro" id="IPR006199">
    <property type="entry name" value="LexA_DNA-bd_dom"/>
</dbReference>
<gene>
    <name evidence="2" type="ORF">UBAL3_95950012</name>
</gene>
<dbReference type="Gene3D" id="1.10.10.10">
    <property type="entry name" value="Winged helix-like DNA-binding domain superfamily/Winged helix DNA-binding domain"/>
    <property type="match status" value="1"/>
</dbReference>
<dbReference type="GO" id="GO:0004252">
    <property type="term" value="F:serine-type endopeptidase activity"/>
    <property type="evidence" value="ECO:0007669"/>
    <property type="project" value="InterPro"/>
</dbReference>